<feature type="domain" description="Large polyvalent protein associated" evidence="1">
    <location>
        <begin position="40"/>
        <end position="129"/>
    </location>
</feature>
<reference evidence="2 3" key="1">
    <citation type="submission" date="2015-11" db="EMBL/GenBank/DDBJ databases">
        <title>Expanding the genomic diversity of Burkholderia species for the development of highly accurate diagnostics.</title>
        <authorList>
            <person name="Sahl J."/>
            <person name="Keim P."/>
            <person name="Wagner D."/>
        </authorList>
    </citation>
    <scope>NUCLEOTIDE SEQUENCE [LARGE SCALE GENOMIC DNA]</scope>
    <source>
        <strain evidence="2 3">MSMB2087WGS</strain>
    </source>
</reference>
<sequence length="221" mass="23993">MFHNIADHRLNIAEPLQARCRPDAATEAAVLADVLTLVGTAQLVQQILREAFPATAFAISVTENVRGTQLAIRWTDGPRDLQVARFVMPLQATRLADGGKVERVEHFMLTPAGRQLVSLAADRITLCREFSDGAIEQALARLAARYADYLAPDICAVMTVAGYRAGRLQALEIPGVHRVGAYRSGSTLQTDVDAMLADSTDARGFPRSATAARLFVRRGVH</sequence>
<protein>
    <recommendedName>
        <fullName evidence="1">Large polyvalent protein associated domain-containing protein</fullName>
    </recommendedName>
</protein>
<organism evidence="2 3">
    <name type="scientific">Burkholderia ubonensis</name>
    <dbReference type="NCBI Taxonomy" id="101571"/>
    <lineage>
        <taxon>Bacteria</taxon>
        <taxon>Pseudomonadati</taxon>
        <taxon>Pseudomonadota</taxon>
        <taxon>Betaproteobacteria</taxon>
        <taxon>Burkholderiales</taxon>
        <taxon>Burkholderiaceae</taxon>
        <taxon>Burkholderia</taxon>
        <taxon>Burkholderia cepacia complex</taxon>
    </lineage>
</organism>
<dbReference type="RefSeq" id="WP_060193215.1">
    <property type="nucleotide sequence ID" value="NZ_LPHD01000180.1"/>
</dbReference>
<evidence type="ECO:0000313" key="2">
    <source>
        <dbReference type="EMBL" id="KWA74605.1"/>
    </source>
</evidence>
<dbReference type="Proteomes" id="UP000060630">
    <property type="component" value="Unassembled WGS sequence"/>
</dbReference>
<evidence type="ECO:0000313" key="3">
    <source>
        <dbReference type="Proteomes" id="UP000060630"/>
    </source>
</evidence>
<dbReference type="EMBL" id="LPHD01000180">
    <property type="protein sequence ID" value="KWA74605.1"/>
    <property type="molecule type" value="Genomic_DNA"/>
</dbReference>
<evidence type="ECO:0000259" key="1">
    <source>
        <dbReference type="Pfam" id="PF18847"/>
    </source>
</evidence>
<proteinExistence type="predicted"/>
<dbReference type="AlphaFoldDB" id="A0A106PUK3"/>
<accession>A0A106PUK3</accession>
<gene>
    <name evidence="2" type="ORF">WL29_01740</name>
</gene>
<dbReference type="InterPro" id="IPR041311">
    <property type="entry name" value="LPD29"/>
</dbReference>
<comment type="caution">
    <text evidence="2">The sequence shown here is derived from an EMBL/GenBank/DDBJ whole genome shotgun (WGS) entry which is preliminary data.</text>
</comment>
<name>A0A106PUK3_9BURK</name>
<dbReference type="Pfam" id="PF18847">
    <property type="entry name" value="LPD29"/>
    <property type="match status" value="1"/>
</dbReference>